<keyword evidence="7" id="KW-0687">Ribonucleoprotein</keyword>
<evidence type="ECO:0000256" key="7">
    <source>
        <dbReference type="ARBA" id="ARBA00023274"/>
    </source>
</evidence>
<feature type="region of interest" description="Disordered" evidence="8">
    <location>
        <begin position="472"/>
        <end position="495"/>
    </location>
</feature>
<keyword evidence="5" id="KW-0689">Ribosomal protein</keyword>
<evidence type="ECO:0000256" key="3">
    <source>
        <dbReference type="ARBA" id="ARBA00005943"/>
    </source>
</evidence>
<dbReference type="HAMAP" id="MF_00292">
    <property type="entry name" value="Ribosomal_eS28"/>
    <property type="match status" value="1"/>
</dbReference>
<dbReference type="SUPFAM" id="SSF50249">
    <property type="entry name" value="Nucleic acid-binding proteins"/>
    <property type="match status" value="1"/>
</dbReference>
<evidence type="ECO:0000313" key="10">
    <source>
        <dbReference type="Proteomes" id="UP001630127"/>
    </source>
</evidence>
<dbReference type="GO" id="GO:0005840">
    <property type="term" value="C:ribosome"/>
    <property type="evidence" value="ECO:0007669"/>
    <property type="project" value="UniProtKB-KW"/>
</dbReference>
<dbReference type="Pfam" id="PF01200">
    <property type="entry name" value="Ribosomal_S28e"/>
    <property type="match status" value="1"/>
</dbReference>
<dbReference type="EMBL" id="JBJUIK010000002">
    <property type="protein sequence ID" value="KAL3534103.1"/>
    <property type="molecule type" value="Genomic_DNA"/>
</dbReference>
<dbReference type="PROSITE" id="PS00961">
    <property type="entry name" value="RIBOSOMAL_S28E"/>
    <property type="match status" value="1"/>
</dbReference>
<dbReference type="GO" id="GO:0005737">
    <property type="term" value="C:cytoplasm"/>
    <property type="evidence" value="ECO:0007669"/>
    <property type="project" value="UniProtKB-SubCell"/>
</dbReference>
<proteinExistence type="inferred from homology"/>
<sequence>MGVSLTYPLSDDLDGRLESFSVKTISFENGDVKAVVRSVSFNGRDSEAAVVIKSFGSGKIFLQGSLSFKRQELEISVKAPAFNVENTGIVRSVNSKTKKVPPKSPAPDSMFEKSIPLPSPGVENDRDQAAVKLQKTYKSFRTRRLLADCAVLVEQRWWKLLDFAELRRSSVSFFDIEKPETAFSRWSRARTRAAKVGKGLSKTEKARKLALQHWLEAIDPRHRYGHNLQFYYVNWLLCESKQPFFYWLDIGEGKEVHLEKCPRSKLHQQCIKYLGPVERKAYEVVIEDGKFMYKQSGQLIDTRGGPEDAKWIFVLSVSKVLYVGLKKKGTFQHSSFLAGGATLSAGRLVVEDGTLKAVWPHSGHYLPTEENFEEFMSFLEKHNVDVSVVKAELLILPFAQRTPSGEEEEAFFDYTNAKSSVKDKADSGKKNCEDTENLPPKISRWSRGLHSKISVLEIPKREDMRELFKNEDKQLQESGSETPADGYETAEENLSDSEFSVSKENLFDEYFEEDYEEPIPKEKILKRISSHERMKSYQLANQLSCRWTTGAGPRIGCVRDYPSELQARGLELVNLSPRTSFSSPRIYMQGVLTPTYRKDAPGRSPLASMDSQIKHAIVVKVMGRTGSRGQVTQVRVKFIDDQNRFIMRNVKGPVREGDVLTLLESEREARRLR</sequence>
<protein>
    <submittedName>
        <fullName evidence="9">Uncharacterized protein</fullName>
    </submittedName>
</protein>
<dbReference type="AlphaFoldDB" id="A0ABD3ASF2"/>
<dbReference type="GO" id="GO:0005634">
    <property type="term" value="C:nucleus"/>
    <property type="evidence" value="ECO:0007669"/>
    <property type="project" value="UniProtKB-SubCell"/>
</dbReference>
<dbReference type="InterPro" id="IPR044159">
    <property type="entry name" value="IQM"/>
</dbReference>
<dbReference type="PANTHER" id="PTHR31250">
    <property type="entry name" value="IQ DOMAIN-CONTAINING PROTEIN IQM3"/>
    <property type="match status" value="1"/>
</dbReference>
<evidence type="ECO:0000256" key="4">
    <source>
        <dbReference type="ARBA" id="ARBA00022490"/>
    </source>
</evidence>
<keyword evidence="6" id="KW-0539">Nucleus</keyword>
<evidence type="ECO:0000313" key="9">
    <source>
        <dbReference type="EMBL" id="KAL3534103.1"/>
    </source>
</evidence>
<dbReference type="InterPro" id="IPR000289">
    <property type="entry name" value="Ribosomal_eS28"/>
</dbReference>
<dbReference type="PANTHER" id="PTHR31250:SF38">
    <property type="entry name" value="IQ DOMAIN-CONTAINING PROTEIN IQM6"/>
    <property type="match status" value="1"/>
</dbReference>
<gene>
    <name evidence="9" type="ORF">ACH5RR_002564</name>
</gene>
<keyword evidence="10" id="KW-1185">Reference proteome</keyword>
<dbReference type="GO" id="GO:1990904">
    <property type="term" value="C:ribonucleoprotein complex"/>
    <property type="evidence" value="ECO:0007669"/>
    <property type="project" value="UniProtKB-KW"/>
</dbReference>
<dbReference type="InterPro" id="IPR012340">
    <property type="entry name" value="NA-bd_OB-fold"/>
</dbReference>
<evidence type="ECO:0000256" key="8">
    <source>
        <dbReference type="SAM" id="MobiDB-lite"/>
    </source>
</evidence>
<comment type="caution">
    <text evidence="9">The sequence shown here is derived from an EMBL/GenBank/DDBJ whole genome shotgun (WGS) entry which is preliminary data.</text>
</comment>
<comment type="subcellular location">
    <subcellularLocation>
        <location evidence="2">Cytoplasm</location>
    </subcellularLocation>
    <subcellularLocation>
        <location evidence="1">Nucleus</location>
    </subcellularLocation>
</comment>
<keyword evidence="4" id="KW-0963">Cytoplasm</keyword>
<evidence type="ECO:0000256" key="6">
    <source>
        <dbReference type="ARBA" id="ARBA00023242"/>
    </source>
</evidence>
<dbReference type="Gene3D" id="2.40.50.140">
    <property type="entry name" value="Nucleic acid-binding proteins"/>
    <property type="match status" value="1"/>
</dbReference>
<evidence type="ECO:0000256" key="1">
    <source>
        <dbReference type="ARBA" id="ARBA00004123"/>
    </source>
</evidence>
<name>A0ABD3ASF2_9GENT</name>
<evidence type="ECO:0000256" key="5">
    <source>
        <dbReference type="ARBA" id="ARBA00022980"/>
    </source>
</evidence>
<accession>A0ABD3ASF2</accession>
<dbReference type="FunFam" id="2.40.50.140:FF:000025">
    <property type="entry name" value="40S ribosomal protein S28"/>
    <property type="match status" value="1"/>
</dbReference>
<dbReference type="CDD" id="cd04457">
    <property type="entry name" value="S1_S28E"/>
    <property type="match status" value="1"/>
</dbReference>
<evidence type="ECO:0000256" key="2">
    <source>
        <dbReference type="ARBA" id="ARBA00004496"/>
    </source>
</evidence>
<dbReference type="Proteomes" id="UP001630127">
    <property type="component" value="Unassembled WGS sequence"/>
</dbReference>
<organism evidence="9 10">
    <name type="scientific">Cinchona calisaya</name>
    <dbReference type="NCBI Taxonomy" id="153742"/>
    <lineage>
        <taxon>Eukaryota</taxon>
        <taxon>Viridiplantae</taxon>
        <taxon>Streptophyta</taxon>
        <taxon>Embryophyta</taxon>
        <taxon>Tracheophyta</taxon>
        <taxon>Spermatophyta</taxon>
        <taxon>Magnoliopsida</taxon>
        <taxon>eudicotyledons</taxon>
        <taxon>Gunneridae</taxon>
        <taxon>Pentapetalae</taxon>
        <taxon>asterids</taxon>
        <taxon>lamiids</taxon>
        <taxon>Gentianales</taxon>
        <taxon>Rubiaceae</taxon>
        <taxon>Cinchonoideae</taxon>
        <taxon>Cinchoneae</taxon>
        <taxon>Cinchona</taxon>
    </lineage>
</organism>
<comment type="similarity">
    <text evidence="3">Belongs to the eukaryotic ribosomal protein eS28 family.</text>
</comment>
<dbReference type="InterPro" id="IPR028626">
    <property type="entry name" value="Ribosomal_eS28_CS"/>
</dbReference>
<reference evidence="9 10" key="1">
    <citation type="submission" date="2024-11" db="EMBL/GenBank/DDBJ databases">
        <title>A near-complete genome assembly of Cinchona calisaya.</title>
        <authorList>
            <person name="Lian D.C."/>
            <person name="Zhao X.W."/>
            <person name="Wei L."/>
        </authorList>
    </citation>
    <scope>NUCLEOTIDE SEQUENCE [LARGE SCALE GENOMIC DNA]</scope>
    <source>
        <tissue evidence="9">Nenye</tissue>
    </source>
</reference>